<dbReference type="AlphaFoldDB" id="A0A5Q6PIN8"/>
<dbReference type="InterPro" id="IPR031618">
    <property type="entry name" value="T4SS_TraI"/>
</dbReference>
<accession>A0A5Q6PIN8</accession>
<evidence type="ECO:0000256" key="1">
    <source>
        <dbReference type="SAM" id="SignalP"/>
    </source>
</evidence>
<feature type="chain" id="PRO_5031510234" evidence="1">
    <location>
        <begin position="24"/>
        <end position="292"/>
    </location>
</feature>
<organism evidence="2 3">
    <name type="scientific">Vibrio cholerae</name>
    <dbReference type="NCBI Taxonomy" id="666"/>
    <lineage>
        <taxon>Bacteria</taxon>
        <taxon>Pseudomonadati</taxon>
        <taxon>Pseudomonadota</taxon>
        <taxon>Gammaproteobacteria</taxon>
        <taxon>Vibrionales</taxon>
        <taxon>Vibrionaceae</taxon>
        <taxon>Vibrio</taxon>
    </lineage>
</organism>
<proteinExistence type="predicted"/>
<gene>
    <name evidence="2" type="ORF">F0M16_10640</name>
</gene>
<evidence type="ECO:0000313" key="3">
    <source>
        <dbReference type="Proteomes" id="UP000323225"/>
    </source>
</evidence>
<reference evidence="2 3" key="1">
    <citation type="submission" date="2019-09" db="EMBL/GenBank/DDBJ databases">
        <authorList>
            <person name="Kritzky A."/>
            <person name="Schelkanova E.Y."/>
            <person name="Alkhova Z.V."/>
            <person name="Smirnova N.I."/>
        </authorList>
    </citation>
    <scope>NUCLEOTIDE SEQUENCE [LARGE SCALE GENOMIC DNA]</scope>
    <source>
        <strain evidence="2 3">M1526</strain>
    </source>
</reference>
<name>A0A5Q6PIN8_VIBCL</name>
<dbReference type="EMBL" id="VUAA01000010">
    <property type="protein sequence ID" value="KAA1254715.1"/>
    <property type="molecule type" value="Genomic_DNA"/>
</dbReference>
<protein>
    <submittedName>
        <fullName evidence="2">Type IV secretion system protein DotC</fullName>
    </submittedName>
</protein>
<evidence type="ECO:0000313" key="2">
    <source>
        <dbReference type="EMBL" id="KAA1254715.1"/>
    </source>
</evidence>
<keyword evidence="1" id="KW-0732">Signal</keyword>
<dbReference type="Proteomes" id="UP000323225">
    <property type="component" value="Unassembled WGS sequence"/>
</dbReference>
<sequence>MSFKKITLVASIAATLMSFGASAYNSIDEIASLKYNPNAAKSDIISEEGQRQKAQRDAALSLGAQYGYYAYMDALKKNIREKSDYLDSVFDFNTLMKLTSDGYDELYLLPPVIAEIDNAIKLSDDAKTITLADKDWLELKEARLVTSAPNWRQYLLFDREVEISSPPNILLPKSIMEEKLWKEWVAQGWESGKAQADREMARRAESLGRDYNGMWRFYRLSLINKSKKPIVVSSYQEVVGTETHMREGERVIKLQVGAGFNTNPEQWDALILDSRGSYRAPIEKPDYENNFN</sequence>
<dbReference type="Pfam" id="PF16932">
    <property type="entry name" value="T4SS_TraI"/>
    <property type="match status" value="1"/>
</dbReference>
<feature type="signal peptide" evidence="1">
    <location>
        <begin position="1"/>
        <end position="23"/>
    </location>
</feature>
<comment type="caution">
    <text evidence="2">The sequence shown here is derived from an EMBL/GenBank/DDBJ whole genome shotgun (WGS) entry which is preliminary data.</text>
</comment>